<evidence type="ECO:0000256" key="1">
    <source>
        <dbReference type="ARBA" id="ARBA00023015"/>
    </source>
</evidence>
<dbReference type="GO" id="GO:0006950">
    <property type="term" value="P:response to stress"/>
    <property type="evidence" value="ECO:0007669"/>
    <property type="project" value="TreeGrafter"/>
</dbReference>
<reference evidence="5" key="1">
    <citation type="submission" date="2024-07" db="EMBL/GenBank/DDBJ databases">
        <authorList>
            <person name="Li J."/>
            <person name="Wei H."/>
            <person name="Ma J."/>
        </authorList>
    </citation>
    <scope>NUCLEOTIDE SEQUENCE</scope>
    <source>
        <strain evidence="5">AMU7</strain>
    </source>
</reference>
<protein>
    <submittedName>
        <fullName evidence="5">MarR family winged helix-turn-helix transcriptional regulator</fullName>
    </submittedName>
</protein>
<dbReference type="PRINTS" id="PR00598">
    <property type="entry name" value="HTHMARR"/>
</dbReference>
<proteinExistence type="predicted"/>
<sequence>MPDVKHWPTSRLLSTAARLIEQGWNEKLRSLGLTYPAVIALDAVAATGPITQTALAEVIHVRGQTLGPTLHRLESQGYINRLHAPGDRRSQYVSITDAGNGMLREAHALERAVLEDFDVDPGGLWEELESIVLKAPKDR</sequence>
<dbReference type="InterPro" id="IPR039422">
    <property type="entry name" value="MarR/SlyA-like"/>
</dbReference>
<dbReference type="PANTHER" id="PTHR33164:SF43">
    <property type="entry name" value="HTH-TYPE TRANSCRIPTIONAL REPRESSOR YETL"/>
    <property type="match status" value="1"/>
</dbReference>
<keyword evidence="1" id="KW-0805">Transcription regulation</keyword>
<keyword evidence="3" id="KW-0804">Transcription</keyword>
<organism evidence="5">
    <name type="scientific">Paenarthrobacter sp. AMU7</name>
    <dbReference type="NCBI Taxonomy" id="3162492"/>
    <lineage>
        <taxon>Bacteria</taxon>
        <taxon>Bacillati</taxon>
        <taxon>Actinomycetota</taxon>
        <taxon>Actinomycetes</taxon>
        <taxon>Micrococcales</taxon>
        <taxon>Micrococcaceae</taxon>
        <taxon>Paenarthrobacter</taxon>
    </lineage>
</organism>
<dbReference type="PROSITE" id="PS50995">
    <property type="entry name" value="HTH_MARR_2"/>
    <property type="match status" value="1"/>
</dbReference>
<dbReference type="GO" id="GO:0003677">
    <property type="term" value="F:DNA binding"/>
    <property type="evidence" value="ECO:0007669"/>
    <property type="project" value="UniProtKB-KW"/>
</dbReference>
<dbReference type="AlphaFoldDB" id="A0AB39YQ07"/>
<dbReference type="InterPro" id="IPR000835">
    <property type="entry name" value="HTH_MarR-typ"/>
</dbReference>
<evidence type="ECO:0000259" key="4">
    <source>
        <dbReference type="PROSITE" id="PS50995"/>
    </source>
</evidence>
<dbReference type="GO" id="GO:0003700">
    <property type="term" value="F:DNA-binding transcription factor activity"/>
    <property type="evidence" value="ECO:0007669"/>
    <property type="project" value="InterPro"/>
</dbReference>
<dbReference type="PROSITE" id="PS01117">
    <property type="entry name" value="HTH_MARR_1"/>
    <property type="match status" value="1"/>
</dbReference>
<name>A0AB39YQ07_9MICC</name>
<keyword evidence="2" id="KW-0238">DNA-binding</keyword>
<dbReference type="InterPro" id="IPR036388">
    <property type="entry name" value="WH-like_DNA-bd_sf"/>
</dbReference>
<dbReference type="SMART" id="SM00347">
    <property type="entry name" value="HTH_MARR"/>
    <property type="match status" value="1"/>
</dbReference>
<dbReference type="SUPFAM" id="SSF46785">
    <property type="entry name" value="Winged helix' DNA-binding domain"/>
    <property type="match status" value="1"/>
</dbReference>
<dbReference type="PANTHER" id="PTHR33164">
    <property type="entry name" value="TRANSCRIPTIONAL REGULATOR, MARR FAMILY"/>
    <property type="match status" value="1"/>
</dbReference>
<gene>
    <name evidence="5" type="ORF">ABQM86_00445</name>
</gene>
<dbReference type="Pfam" id="PF12802">
    <property type="entry name" value="MarR_2"/>
    <property type="match status" value="1"/>
</dbReference>
<evidence type="ECO:0000313" key="5">
    <source>
        <dbReference type="EMBL" id="XDV71696.1"/>
    </source>
</evidence>
<evidence type="ECO:0000256" key="2">
    <source>
        <dbReference type="ARBA" id="ARBA00023125"/>
    </source>
</evidence>
<dbReference type="EMBL" id="CP165735">
    <property type="protein sequence ID" value="XDV71696.1"/>
    <property type="molecule type" value="Genomic_DNA"/>
</dbReference>
<feature type="domain" description="HTH marR-type" evidence="4">
    <location>
        <begin position="6"/>
        <end position="137"/>
    </location>
</feature>
<dbReference type="InterPro" id="IPR036390">
    <property type="entry name" value="WH_DNA-bd_sf"/>
</dbReference>
<accession>A0AB39YQ07</accession>
<dbReference type="InterPro" id="IPR023187">
    <property type="entry name" value="Tscrpt_reg_MarR-type_CS"/>
</dbReference>
<dbReference type="Gene3D" id="1.10.10.10">
    <property type="entry name" value="Winged helix-like DNA-binding domain superfamily/Winged helix DNA-binding domain"/>
    <property type="match status" value="1"/>
</dbReference>
<dbReference type="RefSeq" id="WP_369745656.1">
    <property type="nucleotide sequence ID" value="NZ_CP165735.1"/>
</dbReference>
<evidence type="ECO:0000256" key="3">
    <source>
        <dbReference type="ARBA" id="ARBA00023163"/>
    </source>
</evidence>